<keyword evidence="1" id="KW-0805">Transcription regulation</keyword>
<organism evidence="5 6">
    <name type="scientific">Neolewinella xylanilytica</name>
    <dbReference type="NCBI Taxonomy" id="1514080"/>
    <lineage>
        <taxon>Bacteria</taxon>
        <taxon>Pseudomonadati</taxon>
        <taxon>Bacteroidota</taxon>
        <taxon>Saprospiria</taxon>
        <taxon>Saprospirales</taxon>
        <taxon>Lewinellaceae</taxon>
        <taxon>Neolewinella</taxon>
    </lineage>
</organism>
<dbReference type="SMART" id="SM00344">
    <property type="entry name" value="HTH_ASNC"/>
    <property type="match status" value="1"/>
</dbReference>
<keyword evidence="3" id="KW-0804">Transcription</keyword>
<dbReference type="OrthoDB" id="1094536at2"/>
<dbReference type="InterPro" id="IPR019887">
    <property type="entry name" value="Tscrpt_reg_AsnC/Lrp_C"/>
</dbReference>
<evidence type="ECO:0000259" key="4">
    <source>
        <dbReference type="PROSITE" id="PS50956"/>
    </source>
</evidence>
<protein>
    <submittedName>
        <fullName evidence="5">AsnC family transcriptional regulator</fullName>
    </submittedName>
</protein>
<comment type="caution">
    <text evidence="5">The sequence shown here is derived from an EMBL/GenBank/DDBJ whole genome shotgun (WGS) entry which is preliminary data.</text>
</comment>
<accession>A0A2S6I563</accession>
<sequence length="175" mass="19536">MKPAYELDDLDRKILALLMENAKRPYTDLGAKLFVSGGTIHVRMNKLIAAGVVQGQTLVVDHTKLGYDVSAFLGIYLKGSGLYNQAAAYLRGIQEIVSAHYTTGVYSIFARVICRDTDHLREVLQRIQAFEGIQRTETFISLEQTFERPVQVISPEDMAELRATDDPAESDQPDT</sequence>
<dbReference type="PROSITE" id="PS50956">
    <property type="entry name" value="HTH_ASNC_2"/>
    <property type="match status" value="1"/>
</dbReference>
<dbReference type="SUPFAM" id="SSF54909">
    <property type="entry name" value="Dimeric alpha+beta barrel"/>
    <property type="match status" value="1"/>
</dbReference>
<dbReference type="GO" id="GO:0005829">
    <property type="term" value="C:cytosol"/>
    <property type="evidence" value="ECO:0007669"/>
    <property type="project" value="TreeGrafter"/>
</dbReference>
<dbReference type="InterPro" id="IPR019888">
    <property type="entry name" value="Tscrpt_reg_AsnC-like"/>
</dbReference>
<dbReference type="GO" id="GO:0043200">
    <property type="term" value="P:response to amino acid"/>
    <property type="evidence" value="ECO:0007669"/>
    <property type="project" value="TreeGrafter"/>
</dbReference>
<evidence type="ECO:0000256" key="1">
    <source>
        <dbReference type="ARBA" id="ARBA00023015"/>
    </source>
</evidence>
<name>A0A2S6I563_9BACT</name>
<dbReference type="SUPFAM" id="SSF46785">
    <property type="entry name" value="Winged helix' DNA-binding domain"/>
    <property type="match status" value="1"/>
</dbReference>
<dbReference type="RefSeq" id="WP_104420752.1">
    <property type="nucleotide sequence ID" value="NZ_PTJC01000006.1"/>
</dbReference>
<keyword evidence="6" id="KW-1185">Reference proteome</keyword>
<dbReference type="PANTHER" id="PTHR30154:SF34">
    <property type="entry name" value="TRANSCRIPTIONAL REGULATOR AZLB"/>
    <property type="match status" value="1"/>
</dbReference>
<dbReference type="PANTHER" id="PTHR30154">
    <property type="entry name" value="LEUCINE-RESPONSIVE REGULATORY PROTEIN"/>
    <property type="match status" value="1"/>
</dbReference>
<dbReference type="Gene3D" id="1.10.10.10">
    <property type="entry name" value="Winged helix-like DNA-binding domain superfamily/Winged helix DNA-binding domain"/>
    <property type="match status" value="1"/>
</dbReference>
<evidence type="ECO:0000313" key="5">
    <source>
        <dbReference type="EMBL" id="PPK86308.1"/>
    </source>
</evidence>
<evidence type="ECO:0000256" key="2">
    <source>
        <dbReference type="ARBA" id="ARBA00023125"/>
    </source>
</evidence>
<dbReference type="Pfam" id="PF01037">
    <property type="entry name" value="AsnC_trans_reg"/>
    <property type="match status" value="1"/>
</dbReference>
<dbReference type="Gene3D" id="3.30.70.920">
    <property type="match status" value="1"/>
</dbReference>
<dbReference type="InterPro" id="IPR000485">
    <property type="entry name" value="AsnC-type_HTH_dom"/>
</dbReference>
<dbReference type="EMBL" id="PTJC01000006">
    <property type="protein sequence ID" value="PPK86308.1"/>
    <property type="molecule type" value="Genomic_DNA"/>
</dbReference>
<gene>
    <name evidence="5" type="ORF">CLV84_3231</name>
</gene>
<evidence type="ECO:0000313" key="6">
    <source>
        <dbReference type="Proteomes" id="UP000237662"/>
    </source>
</evidence>
<feature type="domain" description="HTH asnC-type" evidence="4">
    <location>
        <begin position="7"/>
        <end position="68"/>
    </location>
</feature>
<dbReference type="Proteomes" id="UP000237662">
    <property type="component" value="Unassembled WGS sequence"/>
</dbReference>
<dbReference type="AlphaFoldDB" id="A0A2S6I563"/>
<dbReference type="GO" id="GO:0043565">
    <property type="term" value="F:sequence-specific DNA binding"/>
    <property type="evidence" value="ECO:0007669"/>
    <property type="project" value="InterPro"/>
</dbReference>
<dbReference type="InterPro" id="IPR036388">
    <property type="entry name" value="WH-like_DNA-bd_sf"/>
</dbReference>
<proteinExistence type="predicted"/>
<evidence type="ECO:0000256" key="3">
    <source>
        <dbReference type="ARBA" id="ARBA00023163"/>
    </source>
</evidence>
<reference evidence="5 6" key="1">
    <citation type="submission" date="2018-02" db="EMBL/GenBank/DDBJ databases">
        <title>Genomic Encyclopedia of Archaeal and Bacterial Type Strains, Phase II (KMG-II): from individual species to whole genera.</title>
        <authorList>
            <person name="Goeker M."/>
        </authorList>
    </citation>
    <scope>NUCLEOTIDE SEQUENCE [LARGE SCALE GENOMIC DNA]</scope>
    <source>
        <strain evidence="5 6">DSM 29526</strain>
    </source>
</reference>
<dbReference type="Pfam" id="PF13404">
    <property type="entry name" value="HTH_AsnC-type"/>
    <property type="match status" value="1"/>
</dbReference>
<dbReference type="InterPro" id="IPR036390">
    <property type="entry name" value="WH_DNA-bd_sf"/>
</dbReference>
<keyword evidence="2" id="KW-0238">DNA-binding</keyword>
<dbReference type="InterPro" id="IPR011008">
    <property type="entry name" value="Dimeric_a/b-barrel"/>
</dbReference>